<protein>
    <submittedName>
        <fullName evidence="5">Monocarboxylate transporter 12</fullName>
    </submittedName>
</protein>
<keyword evidence="3" id="KW-1133">Transmembrane helix</keyword>
<dbReference type="AlphaFoldDB" id="A0A5N5T8R3"/>
<feature type="transmembrane region" description="Helical" evidence="3">
    <location>
        <begin position="40"/>
        <end position="69"/>
    </location>
</feature>
<evidence type="ECO:0000313" key="6">
    <source>
        <dbReference type="Proteomes" id="UP000326759"/>
    </source>
</evidence>
<feature type="transmembrane region" description="Helical" evidence="3">
    <location>
        <begin position="111"/>
        <end position="129"/>
    </location>
</feature>
<organism evidence="5 6">
    <name type="scientific">Armadillidium nasatum</name>
    <dbReference type="NCBI Taxonomy" id="96803"/>
    <lineage>
        <taxon>Eukaryota</taxon>
        <taxon>Metazoa</taxon>
        <taxon>Ecdysozoa</taxon>
        <taxon>Arthropoda</taxon>
        <taxon>Crustacea</taxon>
        <taxon>Multicrustacea</taxon>
        <taxon>Malacostraca</taxon>
        <taxon>Eumalacostraca</taxon>
        <taxon>Peracarida</taxon>
        <taxon>Isopoda</taxon>
        <taxon>Oniscidea</taxon>
        <taxon>Crinocheta</taxon>
        <taxon>Armadillidiidae</taxon>
        <taxon>Armadillidium</taxon>
    </lineage>
</organism>
<reference evidence="5 6" key="1">
    <citation type="journal article" date="2019" name="PLoS Biol.">
        <title>Sex chromosomes control vertical transmission of feminizing Wolbachia symbionts in an isopod.</title>
        <authorList>
            <person name="Becking T."/>
            <person name="Chebbi M.A."/>
            <person name="Giraud I."/>
            <person name="Moumen B."/>
            <person name="Laverre T."/>
            <person name="Caubet Y."/>
            <person name="Peccoud J."/>
            <person name="Gilbert C."/>
            <person name="Cordaux R."/>
        </authorList>
    </citation>
    <scope>NUCLEOTIDE SEQUENCE [LARGE SCALE GENOMIC DNA]</scope>
    <source>
        <strain evidence="5">ANa2</strain>
        <tissue evidence="5">Whole body excluding digestive tract and cuticle</tissue>
    </source>
</reference>
<dbReference type="Gene3D" id="1.20.1250.20">
    <property type="entry name" value="MFS general substrate transporter like domains"/>
    <property type="match status" value="1"/>
</dbReference>
<evidence type="ECO:0000259" key="4">
    <source>
        <dbReference type="PROSITE" id="PS50850"/>
    </source>
</evidence>
<keyword evidence="3" id="KW-0472">Membrane</keyword>
<feature type="transmembrane region" description="Helical" evidence="3">
    <location>
        <begin position="135"/>
        <end position="157"/>
    </location>
</feature>
<dbReference type="PANTHER" id="PTHR11360:SF306">
    <property type="entry name" value="RE01051P"/>
    <property type="match status" value="1"/>
</dbReference>
<gene>
    <name evidence="5" type="ORF">Anas_11397</name>
</gene>
<dbReference type="OrthoDB" id="6499973at2759"/>
<feature type="transmembrane region" description="Helical" evidence="3">
    <location>
        <begin position="196"/>
        <end position="217"/>
    </location>
</feature>
<keyword evidence="6" id="KW-1185">Reference proteome</keyword>
<keyword evidence="3" id="KW-0812">Transmembrane</keyword>
<dbReference type="GO" id="GO:0016020">
    <property type="term" value="C:membrane"/>
    <property type="evidence" value="ECO:0007669"/>
    <property type="project" value="UniProtKB-SubCell"/>
</dbReference>
<comment type="caution">
    <text evidence="5">The sequence shown here is derived from an EMBL/GenBank/DDBJ whole genome shotgun (WGS) entry which is preliminary data.</text>
</comment>
<sequence>MNKIKPQPDTFKDSSLKKETSQHHKITVERNVKKVPPDGGWGWMVVFGSFLGMILAPFPGIVFSILFSPLLMSHSVSSTKISWIFNFYSLVLSIATIFIGPLCKEFGWRKIAIFGGILNSLSVLLSAFAPNPEFLMFSFSTLGGIGVAIGYTSILFVSQYFEKHRGLALGITSIGSCVSNFLGPILANYMLEHYGYMGASLIFGAILLNQCVGGALYQPIEWHLKYKEVEIETEDDANEKLLTNCKMTDNLNGVQEKSLSETRRASVISVNSTLRFPTR</sequence>
<accession>A0A5N5T8R3</accession>
<dbReference type="PANTHER" id="PTHR11360">
    <property type="entry name" value="MONOCARBOXYLATE TRANSPORTER"/>
    <property type="match status" value="1"/>
</dbReference>
<evidence type="ECO:0000256" key="3">
    <source>
        <dbReference type="SAM" id="Phobius"/>
    </source>
</evidence>
<feature type="region of interest" description="Disordered" evidence="2">
    <location>
        <begin position="1"/>
        <end position="23"/>
    </location>
</feature>
<dbReference type="InterPro" id="IPR011701">
    <property type="entry name" value="MFS"/>
</dbReference>
<feature type="compositionally biased region" description="Basic and acidic residues" evidence="2">
    <location>
        <begin position="10"/>
        <end position="23"/>
    </location>
</feature>
<dbReference type="GO" id="GO:0008028">
    <property type="term" value="F:monocarboxylic acid transmembrane transporter activity"/>
    <property type="evidence" value="ECO:0007669"/>
    <property type="project" value="TreeGrafter"/>
</dbReference>
<proteinExistence type="predicted"/>
<dbReference type="Proteomes" id="UP000326759">
    <property type="component" value="Unassembled WGS sequence"/>
</dbReference>
<evidence type="ECO:0000313" key="5">
    <source>
        <dbReference type="EMBL" id="KAB7502882.1"/>
    </source>
</evidence>
<dbReference type="Pfam" id="PF07690">
    <property type="entry name" value="MFS_1"/>
    <property type="match status" value="1"/>
</dbReference>
<dbReference type="InterPro" id="IPR036259">
    <property type="entry name" value="MFS_trans_sf"/>
</dbReference>
<dbReference type="InterPro" id="IPR020846">
    <property type="entry name" value="MFS_dom"/>
</dbReference>
<evidence type="ECO:0000256" key="1">
    <source>
        <dbReference type="ARBA" id="ARBA00004141"/>
    </source>
</evidence>
<evidence type="ECO:0000256" key="2">
    <source>
        <dbReference type="SAM" id="MobiDB-lite"/>
    </source>
</evidence>
<feature type="transmembrane region" description="Helical" evidence="3">
    <location>
        <begin position="81"/>
        <end position="99"/>
    </location>
</feature>
<feature type="transmembrane region" description="Helical" evidence="3">
    <location>
        <begin position="169"/>
        <end position="190"/>
    </location>
</feature>
<feature type="domain" description="Major facilitator superfamily (MFS) profile" evidence="4">
    <location>
        <begin position="45"/>
        <end position="279"/>
    </location>
</feature>
<dbReference type="InterPro" id="IPR050327">
    <property type="entry name" value="Proton-linked_MCT"/>
</dbReference>
<dbReference type="PROSITE" id="PS50850">
    <property type="entry name" value="MFS"/>
    <property type="match status" value="1"/>
</dbReference>
<dbReference type="SUPFAM" id="SSF103473">
    <property type="entry name" value="MFS general substrate transporter"/>
    <property type="match status" value="1"/>
</dbReference>
<comment type="subcellular location">
    <subcellularLocation>
        <location evidence="1">Membrane</location>
        <topology evidence="1">Multi-pass membrane protein</topology>
    </subcellularLocation>
</comment>
<name>A0A5N5T8R3_9CRUS</name>
<dbReference type="EMBL" id="SEYY01006490">
    <property type="protein sequence ID" value="KAB7502882.1"/>
    <property type="molecule type" value="Genomic_DNA"/>
</dbReference>